<evidence type="ECO:0000313" key="3">
    <source>
        <dbReference type="Proteomes" id="UP000284841"/>
    </source>
</evidence>
<dbReference type="SUPFAM" id="SSF46785">
    <property type="entry name" value="Winged helix' DNA-binding domain"/>
    <property type="match status" value="1"/>
</dbReference>
<protein>
    <submittedName>
        <fullName evidence="2">PadR family transcriptional regulator</fullName>
    </submittedName>
</protein>
<dbReference type="STRING" id="1776384.GCA_900086585_02422"/>
<dbReference type="InterPro" id="IPR036388">
    <property type="entry name" value="WH-like_DNA-bd_sf"/>
</dbReference>
<proteinExistence type="predicted"/>
<dbReference type="OrthoDB" id="9783723at2"/>
<evidence type="ECO:0000313" key="2">
    <source>
        <dbReference type="EMBL" id="RHJ89133.1"/>
    </source>
</evidence>
<dbReference type="InterPro" id="IPR036390">
    <property type="entry name" value="WH_DNA-bd_sf"/>
</dbReference>
<feature type="domain" description="Transcription regulator PadR C-terminal" evidence="1">
    <location>
        <begin position="92"/>
        <end position="200"/>
    </location>
</feature>
<dbReference type="Gene3D" id="1.10.10.10">
    <property type="entry name" value="Winged helix-like DNA-binding domain superfamily/Winged helix DNA-binding domain"/>
    <property type="match status" value="1"/>
</dbReference>
<evidence type="ECO:0000259" key="1">
    <source>
        <dbReference type="Pfam" id="PF10400"/>
    </source>
</evidence>
<dbReference type="RefSeq" id="WP_118333220.1">
    <property type="nucleotide sequence ID" value="NZ_AP025567.1"/>
</dbReference>
<gene>
    <name evidence="2" type="ORF">DW099_00725</name>
</gene>
<accession>A0A415E5T5</accession>
<sequence length="208" mass="24041">MDTNILGLLMIGNWTIYEMRKMIETNFTSISSSSLGSMQTAIKKLLEMECITFSEHVENGVNKKVYSITTAGKRKFFSNISAPMKYKEKNMELNKFFFLGFLEKEAQITSLDSYIKELYQELAMLQKIQESVGDSTQFDEEYLVMLQQCGAEPEILNPDNGKTPLEMIEQIAQYQLATLHLGLAKIKFEISWFEEFRESLHKNKEVPQ</sequence>
<name>A0A415E5T5_9FIRM</name>
<dbReference type="AlphaFoldDB" id="A0A415E5T5"/>
<dbReference type="Pfam" id="PF10400">
    <property type="entry name" value="Vir_act_alpha_C"/>
    <property type="match status" value="1"/>
</dbReference>
<comment type="caution">
    <text evidence="2">The sequence shown here is derived from an EMBL/GenBank/DDBJ whole genome shotgun (WGS) entry which is preliminary data.</text>
</comment>
<dbReference type="EMBL" id="QRMS01000001">
    <property type="protein sequence ID" value="RHJ89133.1"/>
    <property type="molecule type" value="Genomic_DNA"/>
</dbReference>
<keyword evidence="3" id="KW-1185">Reference proteome</keyword>
<reference evidence="2 3" key="1">
    <citation type="submission" date="2018-08" db="EMBL/GenBank/DDBJ databases">
        <title>A genome reference for cultivated species of the human gut microbiota.</title>
        <authorList>
            <person name="Zou Y."/>
            <person name="Xue W."/>
            <person name="Luo G."/>
        </authorList>
    </citation>
    <scope>NUCLEOTIDE SEQUENCE [LARGE SCALE GENOMIC DNA]</scope>
    <source>
        <strain evidence="2 3">AM07-24</strain>
    </source>
</reference>
<organism evidence="2 3">
    <name type="scientific">Emergencia timonensis</name>
    <dbReference type="NCBI Taxonomy" id="1776384"/>
    <lineage>
        <taxon>Bacteria</taxon>
        <taxon>Bacillati</taxon>
        <taxon>Bacillota</taxon>
        <taxon>Clostridia</taxon>
        <taxon>Peptostreptococcales</taxon>
        <taxon>Anaerovoracaceae</taxon>
        <taxon>Emergencia</taxon>
    </lineage>
</organism>
<dbReference type="InterPro" id="IPR018309">
    <property type="entry name" value="Tscrpt_reg_PadR_C"/>
</dbReference>
<dbReference type="Proteomes" id="UP000284841">
    <property type="component" value="Unassembled WGS sequence"/>
</dbReference>